<dbReference type="InterPro" id="IPR027417">
    <property type="entry name" value="P-loop_NTPase"/>
</dbReference>
<dbReference type="PANTHER" id="PTHR10344">
    <property type="entry name" value="THYMIDYLATE KINASE"/>
    <property type="match status" value="1"/>
</dbReference>
<keyword evidence="4 11" id="KW-0808">Transferase</keyword>
<comment type="caution">
    <text evidence="13">The sequence shown here is derived from an EMBL/GenBank/DDBJ whole genome shotgun (WGS) entry which is preliminary data.</text>
</comment>
<evidence type="ECO:0000313" key="13">
    <source>
        <dbReference type="EMBL" id="VXD13928.1"/>
    </source>
</evidence>
<keyword evidence="6 11" id="KW-0547">Nucleotide-binding</keyword>
<dbReference type="InterPro" id="IPR018095">
    <property type="entry name" value="Thymidylate_kin_CS"/>
</dbReference>
<dbReference type="PANTHER" id="PTHR10344:SF4">
    <property type="entry name" value="UMP-CMP KINASE 2, MITOCHONDRIAL"/>
    <property type="match status" value="1"/>
</dbReference>
<dbReference type="Gene3D" id="3.40.50.300">
    <property type="entry name" value="P-loop containing nucleotide triphosphate hydrolases"/>
    <property type="match status" value="1"/>
</dbReference>
<feature type="binding site" evidence="11">
    <location>
        <begin position="10"/>
        <end position="17"/>
    </location>
    <ligand>
        <name>ATP</name>
        <dbReference type="ChEBI" id="CHEBI:30616"/>
    </ligand>
</feature>
<dbReference type="EMBL" id="CZCS02000010">
    <property type="protein sequence ID" value="VXD13928.1"/>
    <property type="molecule type" value="Genomic_DNA"/>
</dbReference>
<comment type="catalytic activity">
    <reaction evidence="9 11">
        <text>dTMP + ATP = dTDP + ADP</text>
        <dbReference type="Rhea" id="RHEA:13517"/>
        <dbReference type="ChEBI" id="CHEBI:30616"/>
        <dbReference type="ChEBI" id="CHEBI:58369"/>
        <dbReference type="ChEBI" id="CHEBI:63528"/>
        <dbReference type="ChEBI" id="CHEBI:456216"/>
        <dbReference type="EC" id="2.7.4.9"/>
    </reaction>
</comment>
<evidence type="ECO:0000313" key="14">
    <source>
        <dbReference type="Proteomes" id="UP000182190"/>
    </source>
</evidence>
<dbReference type="GO" id="GO:0005524">
    <property type="term" value="F:ATP binding"/>
    <property type="evidence" value="ECO:0007669"/>
    <property type="project" value="UniProtKB-UniRule"/>
</dbReference>
<dbReference type="GO" id="GO:0006227">
    <property type="term" value="P:dUDP biosynthetic process"/>
    <property type="evidence" value="ECO:0007669"/>
    <property type="project" value="TreeGrafter"/>
</dbReference>
<organism evidence="13 14">
    <name type="scientific">Planktothrix paucivesiculata PCC 9631</name>
    <dbReference type="NCBI Taxonomy" id="671071"/>
    <lineage>
        <taxon>Bacteria</taxon>
        <taxon>Bacillati</taxon>
        <taxon>Cyanobacteriota</taxon>
        <taxon>Cyanophyceae</taxon>
        <taxon>Oscillatoriophycideae</taxon>
        <taxon>Oscillatoriales</taxon>
        <taxon>Microcoleaceae</taxon>
        <taxon>Planktothrix</taxon>
    </lineage>
</organism>
<dbReference type="EC" id="2.7.4.9" evidence="2 11"/>
<dbReference type="InterPro" id="IPR039430">
    <property type="entry name" value="Thymidylate_kin-like_dom"/>
</dbReference>
<proteinExistence type="inferred from homology"/>
<dbReference type="GO" id="GO:0006235">
    <property type="term" value="P:dTTP biosynthetic process"/>
    <property type="evidence" value="ECO:0007669"/>
    <property type="project" value="UniProtKB-UniRule"/>
</dbReference>
<dbReference type="GO" id="GO:0004798">
    <property type="term" value="F:dTMP kinase activity"/>
    <property type="evidence" value="ECO:0007669"/>
    <property type="project" value="UniProtKB-UniRule"/>
</dbReference>
<dbReference type="FunFam" id="3.40.50.300:FF:000225">
    <property type="entry name" value="Thymidylate kinase"/>
    <property type="match status" value="1"/>
</dbReference>
<keyword evidence="8 11" id="KW-0067">ATP-binding</keyword>
<feature type="domain" description="Thymidylate kinase-like" evidence="12">
    <location>
        <begin position="8"/>
        <end position="199"/>
    </location>
</feature>
<evidence type="ECO:0000256" key="1">
    <source>
        <dbReference type="ARBA" id="ARBA00009776"/>
    </source>
</evidence>
<evidence type="ECO:0000256" key="10">
    <source>
        <dbReference type="ARBA" id="ARBA00057735"/>
    </source>
</evidence>
<reference evidence="13" key="1">
    <citation type="submission" date="2019-10" db="EMBL/GenBank/DDBJ databases">
        <authorList>
            <consortium name="Genoscope - CEA"/>
            <person name="William W."/>
        </authorList>
    </citation>
    <scope>NUCLEOTIDE SEQUENCE [LARGE SCALE GENOMIC DNA]</scope>
    <source>
        <strain evidence="13">BBR_PRJEB10994</strain>
    </source>
</reference>
<comment type="similarity">
    <text evidence="1 11">Belongs to the thymidylate kinase family.</text>
</comment>
<evidence type="ECO:0000256" key="9">
    <source>
        <dbReference type="ARBA" id="ARBA00048743"/>
    </source>
</evidence>
<comment type="function">
    <text evidence="10 11">Phosphorylation of dTMP to form dTDP in both de novo and salvage pathways of dTTP synthesis.</text>
</comment>
<protein>
    <recommendedName>
        <fullName evidence="3 11">Thymidylate kinase</fullName>
        <ecNumber evidence="2 11">2.7.4.9</ecNumber>
    </recommendedName>
    <alternativeName>
        <fullName evidence="11">dTMP kinase</fullName>
    </alternativeName>
</protein>
<evidence type="ECO:0000256" key="8">
    <source>
        <dbReference type="ARBA" id="ARBA00022840"/>
    </source>
</evidence>
<evidence type="ECO:0000259" key="12">
    <source>
        <dbReference type="Pfam" id="PF02223"/>
    </source>
</evidence>
<dbReference type="RefSeq" id="WP_083624402.1">
    <property type="nucleotide sequence ID" value="NZ_LR735027.1"/>
</dbReference>
<evidence type="ECO:0000256" key="6">
    <source>
        <dbReference type="ARBA" id="ARBA00022741"/>
    </source>
</evidence>
<dbReference type="PROSITE" id="PS01331">
    <property type="entry name" value="THYMIDYLATE_KINASE"/>
    <property type="match status" value="1"/>
</dbReference>
<accession>A0A7Z9DW20</accession>
<evidence type="ECO:0000256" key="3">
    <source>
        <dbReference type="ARBA" id="ARBA00017144"/>
    </source>
</evidence>
<dbReference type="CDD" id="cd01672">
    <property type="entry name" value="TMPK"/>
    <property type="match status" value="1"/>
</dbReference>
<dbReference type="InterPro" id="IPR018094">
    <property type="entry name" value="Thymidylate_kinase"/>
</dbReference>
<dbReference type="HAMAP" id="MF_00165">
    <property type="entry name" value="Thymidylate_kinase"/>
    <property type="match status" value="1"/>
</dbReference>
<evidence type="ECO:0000256" key="11">
    <source>
        <dbReference type="HAMAP-Rule" id="MF_00165"/>
    </source>
</evidence>
<dbReference type="OrthoDB" id="9774907at2"/>
<name>A0A7Z9DW20_9CYAN</name>
<gene>
    <name evidence="11 13" type="primary">tmk</name>
    <name evidence="13" type="ORF">PL9631_1070041</name>
</gene>
<dbReference type="Proteomes" id="UP000182190">
    <property type="component" value="Unassembled WGS sequence"/>
</dbReference>
<dbReference type="GO" id="GO:0005829">
    <property type="term" value="C:cytosol"/>
    <property type="evidence" value="ECO:0007669"/>
    <property type="project" value="TreeGrafter"/>
</dbReference>
<keyword evidence="7 11" id="KW-0418">Kinase</keyword>
<evidence type="ECO:0000256" key="5">
    <source>
        <dbReference type="ARBA" id="ARBA00022727"/>
    </source>
</evidence>
<evidence type="ECO:0000256" key="2">
    <source>
        <dbReference type="ARBA" id="ARBA00012980"/>
    </source>
</evidence>
<dbReference type="GO" id="GO:0006233">
    <property type="term" value="P:dTDP biosynthetic process"/>
    <property type="evidence" value="ECO:0007669"/>
    <property type="project" value="InterPro"/>
</dbReference>
<dbReference type="AlphaFoldDB" id="A0A7Z9DW20"/>
<dbReference type="NCBIfam" id="TIGR00041">
    <property type="entry name" value="DTMP_kinase"/>
    <property type="match status" value="1"/>
</dbReference>
<dbReference type="SUPFAM" id="SSF52540">
    <property type="entry name" value="P-loop containing nucleoside triphosphate hydrolases"/>
    <property type="match status" value="1"/>
</dbReference>
<keyword evidence="14" id="KW-1185">Reference proteome</keyword>
<evidence type="ECO:0000256" key="7">
    <source>
        <dbReference type="ARBA" id="ARBA00022777"/>
    </source>
</evidence>
<keyword evidence="5 11" id="KW-0545">Nucleotide biosynthesis</keyword>
<dbReference type="Pfam" id="PF02223">
    <property type="entry name" value="Thymidylate_kin"/>
    <property type="match status" value="1"/>
</dbReference>
<sequence>MQGKLIVFEGVEGAGKTTQMQRIQARLQGLIDTPIVITREPGGTLLGQELRRLLLEYQGEEPIQNRAELLMYAADRAQHVQGFLKPLLYQGNIVLCDRYTDSTVAYQGYGRGLDLSLIDQLNQIATQGLESDLTLWLDVDVEMGLARTRTRGKMDRMEQANLEFHQRVQQGFKQLAQTHPDRIIPINGMLNLDVVTETIQSILIEKLTAWGFII</sequence>
<evidence type="ECO:0000256" key="4">
    <source>
        <dbReference type="ARBA" id="ARBA00022679"/>
    </source>
</evidence>